<gene>
    <name evidence="2" type="primary">yabQ</name>
    <name evidence="2" type="ORF">TKV_c21880</name>
</gene>
<keyword evidence="1" id="KW-0472">Membrane</keyword>
<dbReference type="Pfam" id="PF09578">
    <property type="entry name" value="Spore_YabQ"/>
    <property type="match status" value="1"/>
</dbReference>
<keyword evidence="1" id="KW-1133">Transmembrane helix</keyword>
<dbReference type="HOGENOM" id="CLU_113225_2_1_9"/>
<evidence type="ECO:0000313" key="3">
    <source>
        <dbReference type="Proteomes" id="UP000029669"/>
    </source>
</evidence>
<evidence type="ECO:0000313" key="2">
    <source>
        <dbReference type="EMBL" id="AIS53317.1"/>
    </source>
</evidence>
<keyword evidence="3" id="KW-1185">Reference proteome</keyword>
<name>A0A097AU21_THEKI</name>
<evidence type="ECO:0000256" key="1">
    <source>
        <dbReference type="SAM" id="Phobius"/>
    </source>
</evidence>
<accession>A0A097AU21</accession>
<feature type="transmembrane region" description="Helical" evidence="1">
    <location>
        <begin position="6"/>
        <end position="29"/>
    </location>
</feature>
<feature type="transmembrane region" description="Helical" evidence="1">
    <location>
        <begin position="114"/>
        <end position="133"/>
    </location>
</feature>
<dbReference type="eggNOG" id="ENOG5032YR5">
    <property type="taxonomic scope" value="Bacteria"/>
</dbReference>
<proteinExistence type="predicted"/>
<dbReference type="OrthoDB" id="1685240at2"/>
<protein>
    <submittedName>
        <fullName evidence="2">Spore cortex biosynthesis protein YabQ</fullName>
    </submittedName>
</protein>
<dbReference type="Proteomes" id="UP000029669">
    <property type="component" value="Chromosome"/>
</dbReference>
<dbReference type="NCBIfam" id="TIGR02893">
    <property type="entry name" value="spore_yabQ"/>
    <property type="match status" value="1"/>
</dbReference>
<feature type="transmembrane region" description="Helical" evidence="1">
    <location>
        <begin position="41"/>
        <end position="64"/>
    </location>
</feature>
<feature type="transmembrane region" description="Helical" evidence="1">
    <location>
        <begin position="70"/>
        <end position="93"/>
    </location>
</feature>
<keyword evidence="1" id="KW-0812">Transmembrane</keyword>
<sequence length="158" mass="18736">MVMTIQSQIYAFLVTVYGGFVLGFIYDVFKVIRRILKLRKVFSNIADIIFWIIGTIVMLYFMYISNYVEIRLYSFLGFAIGVLSYNLLLSQFITKALIKIYQFVAEVVKRMIKIIIYPVRVIVNFLIIPYRFIKRAVALPYIFVRNNLSHFNLFKKKK</sequence>
<dbReference type="RefSeq" id="WP_049685911.1">
    <property type="nucleotide sequence ID" value="NZ_CP009170.1"/>
</dbReference>
<dbReference type="AlphaFoldDB" id="A0A097AU21"/>
<reference evidence="3" key="1">
    <citation type="journal article" date="2015" name="Genome Announc.">
        <title>Whole-Genome Sequences of 80 Environmental and Clinical Isolates of Burkholderia pseudomallei.</title>
        <authorList>
            <person name="Johnson S.L."/>
            <person name="Baker A.L."/>
            <person name="Chain P.S."/>
            <person name="Currie B.J."/>
            <person name="Daligault H.E."/>
            <person name="Davenport K.W."/>
            <person name="Davis C.B."/>
            <person name="Inglis T.J."/>
            <person name="Kaestli M."/>
            <person name="Koren S."/>
            <person name="Mayo M."/>
            <person name="Merritt A.J."/>
            <person name="Price E.P."/>
            <person name="Sarovich D.S."/>
            <person name="Warner J."/>
            <person name="Rosovitz M.J."/>
        </authorList>
    </citation>
    <scope>NUCLEOTIDE SEQUENCE [LARGE SCALE GENOMIC DNA]</scope>
    <source>
        <strain evidence="3">DSM 2030</strain>
    </source>
</reference>
<dbReference type="STRING" id="2325.TKV_c21880"/>
<organism evidence="2 3">
    <name type="scientific">Thermoanaerobacter kivui</name>
    <name type="common">Acetogenium kivui</name>
    <dbReference type="NCBI Taxonomy" id="2325"/>
    <lineage>
        <taxon>Bacteria</taxon>
        <taxon>Bacillati</taxon>
        <taxon>Bacillota</taxon>
        <taxon>Clostridia</taxon>
        <taxon>Thermoanaerobacterales</taxon>
        <taxon>Thermoanaerobacteraceae</taxon>
        <taxon>Thermoanaerobacter</taxon>
    </lineage>
</organism>
<dbReference type="InterPro" id="IPR019074">
    <property type="entry name" value="YabQ"/>
</dbReference>
<dbReference type="KEGG" id="tki:TKV_c21880"/>
<dbReference type="EMBL" id="CP009170">
    <property type="protein sequence ID" value="AIS53317.1"/>
    <property type="molecule type" value="Genomic_DNA"/>
</dbReference>